<dbReference type="GO" id="GO:0000976">
    <property type="term" value="F:transcription cis-regulatory region binding"/>
    <property type="evidence" value="ECO:0007669"/>
    <property type="project" value="TreeGrafter"/>
</dbReference>
<reference evidence="7 8" key="1">
    <citation type="submission" date="2019-02" db="EMBL/GenBank/DDBJ databases">
        <title>Genomic Encyclopedia of Type Strains, Phase IV (KMG-IV): sequencing the most valuable type-strain genomes for metagenomic binning, comparative biology and taxonomic classification.</title>
        <authorList>
            <person name="Goeker M."/>
        </authorList>
    </citation>
    <scope>NUCLEOTIDE SEQUENCE [LARGE SCALE GENOMIC DNA]</scope>
    <source>
        <strain evidence="7 8">K24</strain>
    </source>
</reference>
<evidence type="ECO:0000256" key="4">
    <source>
        <dbReference type="ARBA" id="ARBA00023163"/>
    </source>
</evidence>
<dbReference type="InterPro" id="IPR041490">
    <property type="entry name" value="KstR2_TetR_C"/>
</dbReference>
<evidence type="ECO:0000256" key="1">
    <source>
        <dbReference type="ARBA" id="ARBA00022491"/>
    </source>
</evidence>
<name>A0A4Q7N6R0_9BURK</name>
<dbReference type="InterPro" id="IPR036271">
    <property type="entry name" value="Tet_transcr_reg_TetR-rel_C_sf"/>
</dbReference>
<keyword evidence="4" id="KW-0804">Transcription</keyword>
<dbReference type="Gene3D" id="1.10.10.60">
    <property type="entry name" value="Homeodomain-like"/>
    <property type="match status" value="1"/>
</dbReference>
<keyword evidence="2" id="KW-0805">Transcription regulation</keyword>
<evidence type="ECO:0000259" key="6">
    <source>
        <dbReference type="PROSITE" id="PS50977"/>
    </source>
</evidence>
<keyword evidence="8" id="KW-1185">Reference proteome</keyword>
<organism evidence="7 8">
    <name type="scientific">Pigmentiphaga kullae</name>
    <dbReference type="NCBI Taxonomy" id="151784"/>
    <lineage>
        <taxon>Bacteria</taxon>
        <taxon>Pseudomonadati</taxon>
        <taxon>Pseudomonadota</taxon>
        <taxon>Betaproteobacteria</taxon>
        <taxon>Burkholderiales</taxon>
        <taxon>Alcaligenaceae</taxon>
        <taxon>Pigmentiphaga</taxon>
    </lineage>
</organism>
<evidence type="ECO:0000313" key="8">
    <source>
        <dbReference type="Proteomes" id="UP000292445"/>
    </source>
</evidence>
<dbReference type="SUPFAM" id="SSF46689">
    <property type="entry name" value="Homeodomain-like"/>
    <property type="match status" value="1"/>
</dbReference>
<dbReference type="Gene3D" id="1.10.357.10">
    <property type="entry name" value="Tetracycline Repressor, domain 2"/>
    <property type="match status" value="1"/>
</dbReference>
<dbReference type="SUPFAM" id="SSF48498">
    <property type="entry name" value="Tetracyclin repressor-like, C-terminal domain"/>
    <property type="match status" value="1"/>
</dbReference>
<dbReference type="Proteomes" id="UP000292445">
    <property type="component" value="Unassembled WGS sequence"/>
</dbReference>
<dbReference type="Pfam" id="PF17932">
    <property type="entry name" value="TetR_C_24"/>
    <property type="match status" value="1"/>
</dbReference>
<keyword evidence="3 5" id="KW-0238">DNA-binding</keyword>
<evidence type="ECO:0000256" key="2">
    <source>
        <dbReference type="ARBA" id="ARBA00023015"/>
    </source>
</evidence>
<dbReference type="PANTHER" id="PTHR30055">
    <property type="entry name" value="HTH-TYPE TRANSCRIPTIONAL REGULATOR RUTR"/>
    <property type="match status" value="1"/>
</dbReference>
<feature type="DNA-binding region" description="H-T-H motif" evidence="5">
    <location>
        <begin position="27"/>
        <end position="46"/>
    </location>
</feature>
<accession>A0A4Q7N6R0</accession>
<sequence length="232" mass="25942">MKGEVLRGAILDAAAKLFIERGTGGTSMQDIAESLGLSRTAVYYYFKNKDAILRALTEEILTSARELANAAVSRQDRDPAEALRELVTDYANLILSRPAEFRVADRNESDLTQRQRASMHTARRSVLADFSGIIERGIQLGHFRMADPHVAAFGLIGMCNWTAWWFKPSGRLGQQEVAEAIADMAIHALRRDESRRARVPDVKESLRLLREDLAYLEKLVVPDEDASAGQRK</sequence>
<dbReference type="PRINTS" id="PR00455">
    <property type="entry name" value="HTHTETR"/>
</dbReference>
<dbReference type="AlphaFoldDB" id="A0A4Q7N6R0"/>
<evidence type="ECO:0000313" key="7">
    <source>
        <dbReference type="EMBL" id="RZS77034.1"/>
    </source>
</evidence>
<feature type="domain" description="HTH tetR-type" evidence="6">
    <location>
        <begin position="4"/>
        <end position="64"/>
    </location>
</feature>
<dbReference type="PROSITE" id="PS50977">
    <property type="entry name" value="HTH_TETR_2"/>
    <property type="match status" value="1"/>
</dbReference>
<evidence type="ECO:0000256" key="3">
    <source>
        <dbReference type="ARBA" id="ARBA00023125"/>
    </source>
</evidence>
<keyword evidence="1" id="KW-0678">Repressor</keyword>
<evidence type="ECO:0000256" key="5">
    <source>
        <dbReference type="PROSITE-ProRule" id="PRU00335"/>
    </source>
</evidence>
<dbReference type="PANTHER" id="PTHR30055:SF175">
    <property type="entry name" value="HTH-TYPE TRANSCRIPTIONAL REPRESSOR KSTR2"/>
    <property type="match status" value="1"/>
</dbReference>
<comment type="caution">
    <text evidence="7">The sequence shown here is derived from an EMBL/GenBank/DDBJ whole genome shotgun (WGS) entry which is preliminary data.</text>
</comment>
<dbReference type="InterPro" id="IPR050109">
    <property type="entry name" value="HTH-type_TetR-like_transc_reg"/>
</dbReference>
<dbReference type="Pfam" id="PF00440">
    <property type="entry name" value="TetR_N"/>
    <property type="match status" value="1"/>
</dbReference>
<dbReference type="InterPro" id="IPR001647">
    <property type="entry name" value="HTH_TetR"/>
</dbReference>
<dbReference type="InterPro" id="IPR009057">
    <property type="entry name" value="Homeodomain-like_sf"/>
</dbReference>
<dbReference type="EMBL" id="SGXC01000004">
    <property type="protein sequence ID" value="RZS77034.1"/>
    <property type="molecule type" value="Genomic_DNA"/>
</dbReference>
<gene>
    <name evidence="7" type="ORF">EV675_5758</name>
</gene>
<dbReference type="GO" id="GO:0003700">
    <property type="term" value="F:DNA-binding transcription factor activity"/>
    <property type="evidence" value="ECO:0007669"/>
    <property type="project" value="TreeGrafter"/>
</dbReference>
<protein>
    <submittedName>
        <fullName evidence="7">TetR family transcriptional regulator</fullName>
    </submittedName>
</protein>
<proteinExistence type="predicted"/>